<evidence type="ECO:0000259" key="2">
    <source>
        <dbReference type="Pfam" id="PF14344"/>
    </source>
</evidence>
<accession>A0AAW6B2L1</accession>
<feature type="compositionally biased region" description="Low complexity" evidence="1">
    <location>
        <begin position="68"/>
        <end position="79"/>
    </location>
</feature>
<dbReference type="Proteomes" id="UP001203136">
    <property type="component" value="Unassembled WGS sequence"/>
</dbReference>
<dbReference type="Pfam" id="PF14344">
    <property type="entry name" value="DUF4397"/>
    <property type="match status" value="1"/>
</dbReference>
<dbReference type="RefSeq" id="WP_009298964.1">
    <property type="nucleotide sequence ID" value="NZ_BAABZD010000001.1"/>
</dbReference>
<sequence length="252" mass="26296">METYNYDDSAAMPGYDTETSATPSVPETGNSNDVPAAPGFGPEGPVTPSVPTNPADSNVPATPGFGPSGSVTPTVPSSGMNVPATPGFGPLGPVTPSVPSNGMNVPATPGFGPLGPVTPSLPSSNSNMGCVNCTGNIIWPNSSTGILWTWGTLSPFFSTTSDIAHVRFYNAAAIREPLDIYLNGRLVVSNLDYMNYTRYLHIIPGVYRLTVFRRTNPGVPIIDTGVQFRGGNSYTLTILGTANSYSVQVMTS</sequence>
<protein>
    <submittedName>
        <fullName evidence="4">DUF4397 domain-containing protein</fullName>
    </submittedName>
</protein>
<dbReference type="InterPro" id="IPR025510">
    <property type="entry name" value="DUF4397"/>
</dbReference>
<feature type="domain" description="DUF4397" evidence="2">
    <location>
        <begin position="164"/>
        <end position="251"/>
    </location>
</feature>
<dbReference type="AlphaFoldDB" id="A0AAW6B2L1"/>
<dbReference type="Proteomes" id="UP001300871">
    <property type="component" value="Unassembled WGS sequence"/>
</dbReference>
<dbReference type="EMBL" id="JAINVB010000001">
    <property type="protein sequence ID" value="MCK0085309.1"/>
    <property type="molecule type" value="Genomic_DNA"/>
</dbReference>
<reference evidence="3" key="1">
    <citation type="journal article" date="2022" name="Cell Host Microbe">
        <title>Colonization of the live biotherapeutic product VE303 and modulation of the microbiota and metabolites in healthy volunteers.</title>
        <authorList>
            <person name="Dsouza M."/>
            <person name="Menon R."/>
            <person name="Crossette E."/>
            <person name="Bhattarai S.K."/>
            <person name="Schneider J."/>
            <person name="Kim Y.G."/>
            <person name="Reddy S."/>
            <person name="Caballero S."/>
            <person name="Felix C."/>
            <person name="Cornacchione L."/>
            <person name="Hendrickson J."/>
            <person name="Watson A.R."/>
            <person name="Minot S.S."/>
            <person name="Greenfield N."/>
            <person name="Schopf L."/>
            <person name="Szabady R."/>
            <person name="Patarroyo J."/>
            <person name="Smith W."/>
            <person name="Harrison P."/>
            <person name="Kuijper E.J."/>
            <person name="Kelly C.P."/>
            <person name="Olle B."/>
            <person name="Bobilev D."/>
            <person name="Silber J.L."/>
            <person name="Bucci V."/>
            <person name="Roberts B."/>
            <person name="Faith J."/>
            <person name="Norman J.M."/>
        </authorList>
    </citation>
    <scope>NUCLEOTIDE SEQUENCE</scope>
    <source>
        <strain evidence="3">VE303-04</strain>
    </source>
</reference>
<evidence type="ECO:0000256" key="1">
    <source>
        <dbReference type="SAM" id="MobiDB-lite"/>
    </source>
</evidence>
<evidence type="ECO:0000313" key="5">
    <source>
        <dbReference type="Proteomes" id="UP001300871"/>
    </source>
</evidence>
<feature type="compositionally biased region" description="Polar residues" evidence="1">
    <location>
        <begin position="17"/>
        <end position="33"/>
    </location>
</feature>
<proteinExistence type="predicted"/>
<dbReference type="EMBL" id="JAQLGM010000064">
    <property type="protein sequence ID" value="MDB2002231.1"/>
    <property type="molecule type" value="Genomic_DNA"/>
</dbReference>
<feature type="compositionally biased region" description="Polar residues" evidence="1">
    <location>
        <begin position="49"/>
        <end position="60"/>
    </location>
</feature>
<evidence type="ECO:0000313" key="4">
    <source>
        <dbReference type="EMBL" id="MDB2002231.1"/>
    </source>
</evidence>
<comment type="caution">
    <text evidence="4">The sequence shown here is derived from an EMBL/GenBank/DDBJ whole genome shotgun (WGS) entry which is preliminary data.</text>
</comment>
<name>A0AAW6B2L1_CLOSY</name>
<gene>
    <name evidence="3" type="ORF">K5I21_05390</name>
    <name evidence="4" type="ORF">PM006_18700</name>
</gene>
<feature type="region of interest" description="Disordered" evidence="1">
    <location>
        <begin position="1"/>
        <end position="102"/>
    </location>
</feature>
<dbReference type="GeneID" id="57966957"/>
<evidence type="ECO:0000313" key="3">
    <source>
        <dbReference type="EMBL" id="MCK0085309.1"/>
    </source>
</evidence>
<organism evidence="4 5">
    <name type="scientific">Clostridium symbiosum</name>
    <name type="common">Bacteroides symbiosus</name>
    <dbReference type="NCBI Taxonomy" id="1512"/>
    <lineage>
        <taxon>Bacteria</taxon>
        <taxon>Bacillati</taxon>
        <taxon>Bacillota</taxon>
        <taxon>Clostridia</taxon>
        <taxon>Lachnospirales</taxon>
        <taxon>Lachnospiraceae</taxon>
        <taxon>Otoolea</taxon>
    </lineage>
</organism>
<reference evidence="4" key="2">
    <citation type="submission" date="2023-01" db="EMBL/GenBank/DDBJ databases">
        <title>Human gut microbiome strain richness.</title>
        <authorList>
            <person name="Chen-Liaw A."/>
        </authorList>
    </citation>
    <scope>NUCLEOTIDE SEQUENCE</scope>
    <source>
        <strain evidence="4">B1_m1001713B170214d0_201011</strain>
    </source>
</reference>